<keyword evidence="2" id="KW-0808">Transferase</keyword>
<dbReference type="STRING" id="1123272.SAMN02745824_1419"/>
<gene>
    <name evidence="2" type="ORF">SAMN02745824_1419</name>
</gene>
<proteinExistence type="predicted"/>
<feature type="region of interest" description="Disordered" evidence="1">
    <location>
        <begin position="353"/>
        <end position="386"/>
    </location>
</feature>
<dbReference type="Pfam" id="PF02515">
    <property type="entry name" value="CoA_transf_3"/>
    <property type="match status" value="1"/>
</dbReference>
<feature type="compositionally biased region" description="Basic and acidic residues" evidence="1">
    <location>
        <begin position="372"/>
        <end position="386"/>
    </location>
</feature>
<dbReference type="PANTHER" id="PTHR48228:SF2">
    <property type="entry name" value="E-CINNAMOYL-COA:R-PHENYLLACTATE COA TRANSFERASE LARGE SUBUNIT"/>
    <property type="match status" value="1"/>
</dbReference>
<dbReference type="SUPFAM" id="SSF89796">
    <property type="entry name" value="CoA-transferase family III (CaiB/BaiF)"/>
    <property type="match status" value="1"/>
</dbReference>
<evidence type="ECO:0000256" key="1">
    <source>
        <dbReference type="SAM" id="MobiDB-lite"/>
    </source>
</evidence>
<name>A0A1N6D1H9_9SPHN</name>
<dbReference type="InterPro" id="IPR044855">
    <property type="entry name" value="CoA-Trfase_III_dom3_sf"/>
</dbReference>
<sequence>MLDGIRVVELGVWVAGPAAGAMLADWGADVIKVEPPAGDPQRGVFRALGLKDGRVPPFEQDNRGKRSLVLDLRSEAELETFHKLLETADIFISNMRPTALEKYGLDGASVRSRHPHLIFGRITGYGSEGPDVNRAGYDVGGFWSRAGVPTRIVTPDTPPPNIPPGFGDHMTAVSLVSGLMAALFRRERSGEGAVVDTSLLRTGIYGLSADFSMQMFFGKLMPRTTREEAEAPLVNCYKTRDGKWIWMLAVESTRHWPNLLKALDREDWGKSAEFSSAKERYRNKIALVAAIDAETVKYDREELGRRFDAHDVWWAPVQTVDEVVADPQAVAAGAFIDIPGGHGEDNIRGVANPVSFNDNPVQARGSAPGIGEHSDALRNELDQTRE</sequence>
<dbReference type="InterPro" id="IPR003673">
    <property type="entry name" value="CoA-Trfase_fam_III"/>
</dbReference>
<accession>A0A1N6D1H9</accession>
<evidence type="ECO:0000313" key="2">
    <source>
        <dbReference type="EMBL" id="SIN64641.1"/>
    </source>
</evidence>
<keyword evidence="3" id="KW-1185">Reference proteome</keyword>
<dbReference type="Gene3D" id="3.40.50.10540">
    <property type="entry name" value="Crotonobetainyl-coa:carnitine coa-transferase, domain 1"/>
    <property type="match status" value="1"/>
</dbReference>
<protein>
    <submittedName>
        <fullName evidence="2">Crotonobetainyl-CoA:carnitine CoA-transferase CaiB</fullName>
    </submittedName>
</protein>
<dbReference type="EMBL" id="FSQW01000001">
    <property type="protein sequence ID" value="SIN64641.1"/>
    <property type="molecule type" value="Genomic_DNA"/>
</dbReference>
<dbReference type="OrthoDB" id="5720311at2"/>
<dbReference type="InterPro" id="IPR050509">
    <property type="entry name" value="CoA-transferase_III"/>
</dbReference>
<dbReference type="GO" id="GO:0016740">
    <property type="term" value="F:transferase activity"/>
    <property type="evidence" value="ECO:0007669"/>
    <property type="project" value="UniProtKB-KW"/>
</dbReference>
<dbReference type="Gene3D" id="3.30.1540.10">
    <property type="entry name" value="formyl-coa transferase, domain 3"/>
    <property type="match status" value="1"/>
</dbReference>
<organism evidence="2 3">
    <name type="scientific">Parasphingorhabdus marina DSM 22363</name>
    <dbReference type="NCBI Taxonomy" id="1123272"/>
    <lineage>
        <taxon>Bacteria</taxon>
        <taxon>Pseudomonadati</taxon>
        <taxon>Pseudomonadota</taxon>
        <taxon>Alphaproteobacteria</taxon>
        <taxon>Sphingomonadales</taxon>
        <taxon>Sphingomonadaceae</taxon>
        <taxon>Parasphingorhabdus</taxon>
    </lineage>
</organism>
<dbReference type="AlphaFoldDB" id="A0A1N6D1H9"/>
<evidence type="ECO:0000313" key="3">
    <source>
        <dbReference type="Proteomes" id="UP000185192"/>
    </source>
</evidence>
<dbReference type="InterPro" id="IPR023606">
    <property type="entry name" value="CoA-Trfase_III_dom_1_sf"/>
</dbReference>
<dbReference type="PANTHER" id="PTHR48228">
    <property type="entry name" value="SUCCINYL-COA--D-CITRAMALATE COA-TRANSFERASE"/>
    <property type="match status" value="1"/>
</dbReference>
<dbReference type="Proteomes" id="UP000185192">
    <property type="component" value="Unassembled WGS sequence"/>
</dbReference>
<reference evidence="3" key="1">
    <citation type="submission" date="2016-11" db="EMBL/GenBank/DDBJ databases">
        <authorList>
            <person name="Varghese N."/>
            <person name="Submissions S."/>
        </authorList>
    </citation>
    <scope>NUCLEOTIDE SEQUENCE [LARGE SCALE GENOMIC DNA]</scope>
    <source>
        <strain evidence="3">DSM 22363</strain>
    </source>
</reference>